<keyword evidence="1" id="KW-1133">Transmembrane helix</keyword>
<feature type="transmembrane region" description="Helical" evidence="1">
    <location>
        <begin position="276"/>
        <end position="294"/>
    </location>
</feature>
<dbReference type="EMBL" id="RAYQ01000008">
    <property type="protein sequence ID" value="RKI91729.1"/>
    <property type="molecule type" value="Genomic_DNA"/>
</dbReference>
<keyword evidence="1" id="KW-0812">Transmembrane</keyword>
<keyword evidence="3" id="KW-1185">Reference proteome</keyword>
<accession>A0A3A9AK38</accession>
<reference evidence="2 3" key="1">
    <citation type="submission" date="2018-09" db="EMBL/GenBank/DDBJ databases">
        <title>Murine metabolic-syndrome-specific gut microbial biobank.</title>
        <authorList>
            <person name="Liu C."/>
        </authorList>
    </citation>
    <scope>NUCLEOTIDE SEQUENCE [LARGE SCALE GENOMIC DNA]</scope>
    <source>
        <strain evidence="2 3">0.1xD8-82</strain>
    </source>
</reference>
<comment type="caution">
    <text evidence="2">The sequence shown here is derived from an EMBL/GenBank/DDBJ whole genome shotgun (WGS) entry which is preliminary data.</text>
</comment>
<evidence type="ECO:0000256" key="1">
    <source>
        <dbReference type="SAM" id="Phobius"/>
    </source>
</evidence>
<feature type="transmembrane region" description="Helical" evidence="1">
    <location>
        <begin position="215"/>
        <end position="237"/>
    </location>
</feature>
<feature type="transmembrane region" description="Helical" evidence="1">
    <location>
        <begin position="428"/>
        <end position="450"/>
    </location>
</feature>
<feature type="transmembrane region" description="Helical" evidence="1">
    <location>
        <begin position="362"/>
        <end position="379"/>
    </location>
</feature>
<dbReference type="OrthoDB" id="2017291at2"/>
<evidence type="ECO:0000313" key="3">
    <source>
        <dbReference type="Proteomes" id="UP000280696"/>
    </source>
</evidence>
<dbReference type="RefSeq" id="WP_120468936.1">
    <property type="nucleotide sequence ID" value="NZ_CATJBT010000109.1"/>
</dbReference>
<sequence length="613" mass="68933">MKNDRKKGLMAGVLQKEEWRLVLRVLEDVIFPLILLLFPLIKINQGIDLTDTGYSLGNYRFFGQVGGVWTLLTFLSNVAGFLFTMLPMGKTMLGMKLYGSLLVSGAALLGYRFFRTKMPGWLAFLGELSAIGFCWCPTVILYNYLTYLLFLFGAILLFRGLAGSRPSCLAAAGVVLGINALVRFPNNVLECALILSVWYYGALKKKSFKQVAGETGLCTAGYFAAFLILAIVISVFYGSNAFGTMVSGIFGMAQGAPDYTLGEMILAILDAYFHGFRWMLYMILCILPGIPFLMIRKEYFPGARKVVYCICIPVLFFVLYKWGMFNFKYFQKESALQWGAVFLLTALGITIWMLCTKMLDDEWRLIGAIALTIVLITPLGSNNHIWPVLNNLFFVVPVVFWMVYRFARWGRAYLDATRKVPLFPMKAMISGVLMAFFVQALGIGFCYVFLDGESGQERDYKVAGNPVLQGMYTNEMNAETLEEISAFMTENKAEFENKKLILYGNIPGLAYYLDMAPAIYTTWADLNTSSLSLLQKELTEMSHVTGESAQERPLVILTPELSAYLSGNQDAMAFWGTDEKTCDEDEKLGAIWNFMLENNYVEVFANEAFTVYK</sequence>
<dbReference type="AlphaFoldDB" id="A0A3A9AK38"/>
<feature type="transmembrane region" description="Helical" evidence="1">
    <location>
        <begin position="97"/>
        <end position="114"/>
    </location>
</feature>
<feature type="transmembrane region" description="Helical" evidence="1">
    <location>
        <begin position="149"/>
        <end position="178"/>
    </location>
</feature>
<proteinExistence type="predicted"/>
<feature type="transmembrane region" description="Helical" evidence="1">
    <location>
        <begin position="335"/>
        <end position="355"/>
    </location>
</feature>
<protein>
    <recommendedName>
        <fullName evidence="4">Glycosyltransferase RgtA/B/C/D-like domain-containing protein</fullName>
    </recommendedName>
</protein>
<dbReference type="Proteomes" id="UP000280696">
    <property type="component" value="Unassembled WGS sequence"/>
</dbReference>
<gene>
    <name evidence="2" type="ORF">D7V94_08995</name>
</gene>
<feature type="transmembrane region" description="Helical" evidence="1">
    <location>
        <begin position="385"/>
        <end position="407"/>
    </location>
</feature>
<feature type="transmembrane region" description="Helical" evidence="1">
    <location>
        <begin position="61"/>
        <end position="85"/>
    </location>
</feature>
<evidence type="ECO:0000313" key="2">
    <source>
        <dbReference type="EMBL" id="RKI91729.1"/>
    </source>
</evidence>
<evidence type="ECO:0008006" key="4">
    <source>
        <dbReference type="Google" id="ProtNLM"/>
    </source>
</evidence>
<organism evidence="2 3">
    <name type="scientific">Parablautia intestinalis</name>
    <dbReference type="NCBI Taxonomy" id="2320100"/>
    <lineage>
        <taxon>Bacteria</taxon>
        <taxon>Bacillati</taxon>
        <taxon>Bacillota</taxon>
        <taxon>Clostridia</taxon>
        <taxon>Lachnospirales</taxon>
        <taxon>Lachnospiraceae</taxon>
        <taxon>Parablautia</taxon>
    </lineage>
</organism>
<feature type="transmembrane region" description="Helical" evidence="1">
    <location>
        <begin position="306"/>
        <end position="323"/>
    </location>
</feature>
<feature type="transmembrane region" description="Helical" evidence="1">
    <location>
        <begin position="184"/>
        <end position="203"/>
    </location>
</feature>
<keyword evidence="1" id="KW-0472">Membrane</keyword>
<name>A0A3A9AK38_9FIRM</name>